<proteinExistence type="predicted"/>
<dbReference type="Proteomes" id="UP000248616">
    <property type="component" value="Unassembled WGS sequence"/>
</dbReference>
<evidence type="ECO:0000313" key="2">
    <source>
        <dbReference type="Proteomes" id="UP000248616"/>
    </source>
</evidence>
<name>A0A2W7BUG1_9HYPH</name>
<reference evidence="2" key="1">
    <citation type="submission" date="2017-03" db="EMBL/GenBank/DDBJ databases">
        <authorList>
            <person name="Safronova V.I."/>
            <person name="Sazanova A.L."/>
            <person name="Chirak E.R."/>
        </authorList>
    </citation>
    <scope>NUCLEOTIDE SEQUENCE [LARGE SCALE GENOMIC DNA]</scope>
    <source>
        <strain evidence="2">Ach-343</strain>
    </source>
</reference>
<comment type="caution">
    <text evidence="1">The sequence shown here is derived from an EMBL/GenBank/DDBJ whole genome shotgun (WGS) entry which is preliminary data.</text>
</comment>
<protein>
    <recommendedName>
        <fullName evidence="3">DUF1127 domain-containing protein</fullName>
    </recommendedName>
</protein>
<sequence>MSHIVLNSPASTPAWLRAVLDWFRHARVAIRLARHDIAHQNVEDLPDRQLRDIGAERRDVARAMDREMGRLGLLDIGWQKPGRKGIGE</sequence>
<accession>A0A2W7BUG1</accession>
<dbReference type="RefSeq" id="WP_111548512.1">
    <property type="nucleotide sequence ID" value="NZ_JBHLYT010000033.1"/>
</dbReference>
<dbReference type="OrthoDB" id="8115548at2"/>
<dbReference type="EMBL" id="MZXV01000076">
    <property type="protein sequence ID" value="PZV34234.1"/>
    <property type="molecule type" value="Genomic_DNA"/>
</dbReference>
<gene>
    <name evidence="1" type="ORF">B5V02_34750</name>
</gene>
<organism evidence="1 2">
    <name type="scientific">Mesorhizobium kowhaii</name>
    <dbReference type="NCBI Taxonomy" id="1300272"/>
    <lineage>
        <taxon>Bacteria</taxon>
        <taxon>Pseudomonadati</taxon>
        <taxon>Pseudomonadota</taxon>
        <taxon>Alphaproteobacteria</taxon>
        <taxon>Hyphomicrobiales</taxon>
        <taxon>Phyllobacteriaceae</taxon>
        <taxon>Mesorhizobium</taxon>
    </lineage>
</organism>
<evidence type="ECO:0000313" key="1">
    <source>
        <dbReference type="EMBL" id="PZV34234.1"/>
    </source>
</evidence>
<keyword evidence="2" id="KW-1185">Reference proteome</keyword>
<evidence type="ECO:0008006" key="3">
    <source>
        <dbReference type="Google" id="ProtNLM"/>
    </source>
</evidence>
<dbReference type="AlphaFoldDB" id="A0A2W7BUG1"/>